<evidence type="ECO:0000256" key="1">
    <source>
        <dbReference type="SAM" id="MobiDB-lite"/>
    </source>
</evidence>
<comment type="caution">
    <text evidence="2">The sequence shown here is derived from an EMBL/GenBank/DDBJ whole genome shotgun (WGS) entry which is preliminary data.</text>
</comment>
<accession>A0AAV3XEC0</accession>
<sequence length="507" mass="58643">MARSKTSSFITEIPLIVDSQQEKELLSRFQAGRQLYNACLNEAEVRMNLVRNSEAYQEAKKIPITQKKKRTEAFAVARQAYRFSEYELHAFATITSNNSKWIAKKIDSNTQQAIATRAFKAVEKVLFGKAKKVRYKVPSRFRSLEGKTNFQGIRWKEDQFVWCDLVIKPLIDWMNPVILHGLNSRIKYVRILWREINGVRRWYAQLVNEGIPFQKPKNYIYDGVVGIDLNISNIAFVADSEAGLLPNACGVPTFEKEIKTLQRQMDRSRRANNPDNYHPDFEGKKGRKTIRKKGTSKKGRRKWNNSKRYLKLSQNRRELERRKTTYAKSQNRKIVNEILRHGKHIKTENVSVKGWQKRYGKAIAAKSPSFVQSELKRKAENAGGSFTKFSTQKTALSQIHLSGNRIKKTLSQRVHHDETGIVMHRDLFSAYLSRYVNDDVLSLQDAVEQYPGAEPFLEEAWKRYQQTAKRVGESESGQCHSPLERFSQKLGTVNQIAIDGRKFNFNS</sequence>
<evidence type="ECO:0000313" key="3">
    <source>
        <dbReference type="Proteomes" id="UP001050975"/>
    </source>
</evidence>
<dbReference type="Proteomes" id="UP001050975">
    <property type="component" value="Unassembled WGS sequence"/>
</dbReference>
<gene>
    <name evidence="2" type="ORF">MiSe_50440</name>
</gene>
<feature type="region of interest" description="Disordered" evidence="1">
    <location>
        <begin position="263"/>
        <end position="307"/>
    </location>
</feature>
<keyword evidence="3" id="KW-1185">Reference proteome</keyword>
<reference evidence="2" key="1">
    <citation type="submission" date="2019-10" db="EMBL/GenBank/DDBJ databases">
        <title>Draft genome sequece of Microseira wollei NIES-4236.</title>
        <authorList>
            <person name="Yamaguchi H."/>
            <person name="Suzuki S."/>
            <person name="Kawachi M."/>
        </authorList>
    </citation>
    <scope>NUCLEOTIDE SEQUENCE</scope>
    <source>
        <strain evidence="2">NIES-4236</strain>
    </source>
</reference>
<proteinExistence type="predicted"/>
<name>A0AAV3XEC0_9CYAN</name>
<dbReference type="EMBL" id="BLAY01000085">
    <property type="protein sequence ID" value="GET40235.1"/>
    <property type="molecule type" value="Genomic_DNA"/>
</dbReference>
<dbReference type="AlphaFoldDB" id="A0AAV3XEC0"/>
<feature type="compositionally biased region" description="Basic residues" evidence="1">
    <location>
        <begin position="285"/>
        <end position="307"/>
    </location>
</feature>
<evidence type="ECO:0000313" key="2">
    <source>
        <dbReference type="EMBL" id="GET40235.1"/>
    </source>
</evidence>
<protein>
    <submittedName>
        <fullName evidence="2">Transposase, IS608 family protein</fullName>
    </submittedName>
</protein>
<dbReference type="RefSeq" id="WP_226586079.1">
    <property type="nucleotide sequence ID" value="NZ_BLAY01000085.1"/>
</dbReference>
<organism evidence="2 3">
    <name type="scientific">Microseira wollei NIES-4236</name>
    <dbReference type="NCBI Taxonomy" id="2530354"/>
    <lineage>
        <taxon>Bacteria</taxon>
        <taxon>Bacillati</taxon>
        <taxon>Cyanobacteriota</taxon>
        <taxon>Cyanophyceae</taxon>
        <taxon>Oscillatoriophycideae</taxon>
        <taxon>Aerosakkonematales</taxon>
        <taxon>Aerosakkonemataceae</taxon>
        <taxon>Microseira</taxon>
    </lineage>
</organism>